<dbReference type="Pfam" id="PF14631">
    <property type="entry name" value="FancD2"/>
    <property type="match status" value="1"/>
</dbReference>
<proteinExistence type="inferred from homology"/>
<keyword evidence="3" id="KW-0832">Ubl conjugation</keyword>
<gene>
    <name evidence="7" type="ORF">HPBE_LOCUS22620</name>
</gene>
<dbReference type="GO" id="GO:0036297">
    <property type="term" value="P:interstrand cross-link repair"/>
    <property type="evidence" value="ECO:0007669"/>
    <property type="project" value="TreeGrafter"/>
</dbReference>
<evidence type="ECO:0000256" key="5">
    <source>
        <dbReference type="ARBA" id="ARBA00093456"/>
    </source>
</evidence>
<evidence type="ECO:0000256" key="1">
    <source>
        <dbReference type="ARBA" id="ARBA00004123"/>
    </source>
</evidence>
<comment type="subcellular location">
    <subcellularLocation>
        <location evidence="1">Nucleus</location>
    </subcellularLocation>
</comment>
<dbReference type="GO" id="GO:0070182">
    <property type="term" value="F:DNA polymerase binding"/>
    <property type="evidence" value="ECO:0007669"/>
    <property type="project" value="TreeGrafter"/>
</dbReference>
<dbReference type="InterPro" id="IPR029448">
    <property type="entry name" value="FANCD2"/>
</dbReference>
<reference evidence="9" key="2">
    <citation type="submission" date="2019-09" db="UniProtKB">
        <authorList>
            <consortium name="WormBaseParasite"/>
        </authorList>
    </citation>
    <scope>IDENTIFICATION</scope>
</reference>
<feature type="compositionally biased region" description="Acidic residues" evidence="6">
    <location>
        <begin position="1"/>
        <end position="14"/>
    </location>
</feature>
<dbReference type="GO" id="GO:0007129">
    <property type="term" value="P:homologous chromosome pairing at meiosis"/>
    <property type="evidence" value="ECO:0007669"/>
    <property type="project" value="TreeGrafter"/>
</dbReference>
<dbReference type="GO" id="GO:0005634">
    <property type="term" value="C:nucleus"/>
    <property type="evidence" value="ECO:0007669"/>
    <property type="project" value="UniProtKB-SubCell"/>
</dbReference>
<dbReference type="EMBL" id="UZAH01034184">
    <property type="protein sequence ID" value="VDP33744.1"/>
    <property type="molecule type" value="Genomic_DNA"/>
</dbReference>
<dbReference type="GO" id="GO:1990918">
    <property type="term" value="P:double-strand break repair involved in meiotic recombination"/>
    <property type="evidence" value="ECO:0007669"/>
    <property type="project" value="TreeGrafter"/>
</dbReference>
<dbReference type="AlphaFoldDB" id="A0A183GIY9"/>
<sequence length="302" mass="34138">MWSDAEDDLFDDFADSGPTAAGGDSVRDSGGTSLSQRNFSGKAMRAGELPTDTQRRDRVVVNYNTDHGEAVDPSNEFEKMLLREGIEVRCDENYKKYMYIGSTTSDALVTKLESNMRVQRYKDDLLDAFEKALEEFDNLSTYLEPTHSSCGIQESIFRVLIICRSSQAKAFDLLMGHLQQLQKEKQNSLNLSQLCIAQIRFINRIYHSRALFCSIFERDIEKWAPEIRNALISSIPEVLTDVSVQLEAVRELHSLLLRDVKTDPIGCKLAIISALSLLNCDAETSTKVNHILTLYRLLDVLL</sequence>
<evidence type="ECO:0000256" key="3">
    <source>
        <dbReference type="ARBA" id="ARBA00022843"/>
    </source>
</evidence>
<dbReference type="OrthoDB" id="27031at2759"/>
<dbReference type="PANTHER" id="PTHR32086:SF0">
    <property type="entry name" value="FANCONI ANEMIA GROUP D2 PROTEIN"/>
    <property type="match status" value="1"/>
</dbReference>
<reference evidence="7 8" key="1">
    <citation type="submission" date="2018-11" db="EMBL/GenBank/DDBJ databases">
        <authorList>
            <consortium name="Pathogen Informatics"/>
        </authorList>
    </citation>
    <scope>NUCLEOTIDE SEQUENCE [LARGE SCALE GENOMIC DNA]</scope>
</reference>
<comment type="similarity">
    <text evidence="5">Belongs to the Fanconi anemia protein FANCD2 family.</text>
</comment>
<keyword evidence="8" id="KW-1185">Reference proteome</keyword>
<dbReference type="GO" id="GO:0031573">
    <property type="term" value="P:mitotic intra-S DNA damage checkpoint signaling"/>
    <property type="evidence" value="ECO:0007669"/>
    <property type="project" value="TreeGrafter"/>
</dbReference>
<feature type="compositionally biased region" description="Polar residues" evidence="6">
    <location>
        <begin position="30"/>
        <end position="39"/>
    </location>
</feature>
<evidence type="ECO:0000313" key="8">
    <source>
        <dbReference type="Proteomes" id="UP000050761"/>
    </source>
</evidence>
<organism evidence="8 9">
    <name type="scientific">Heligmosomoides polygyrus</name>
    <name type="common">Parasitic roundworm</name>
    <dbReference type="NCBI Taxonomy" id="6339"/>
    <lineage>
        <taxon>Eukaryota</taxon>
        <taxon>Metazoa</taxon>
        <taxon>Ecdysozoa</taxon>
        <taxon>Nematoda</taxon>
        <taxon>Chromadorea</taxon>
        <taxon>Rhabditida</taxon>
        <taxon>Rhabditina</taxon>
        <taxon>Rhabditomorpha</taxon>
        <taxon>Strongyloidea</taxon>
        <taxon>Heligmosomidae</taxon>
        <taxon>Heligmosomoides</taxon>
    </lineage>
</organism>
<dbReference type="PANTHER" id="PTHR32086">
    <property type="entry name" value="FANCONI ANEMIA GROUP D2 PROTEIN"/>
    <property type="match status" value="1"/>
</dbReference>
<evidence type="ECO:0000313" key="9">
    <source>
        <dbReference type="WBParaSite" id="HPBE_0002262101-mRNA-1"/>
    </source>
</evidence>
<evidence type="ECO:0000313" key="7">
    <source>
        <dbReference type="EMBL" id="VDP33744.1"/>
    </source>
</evidence>
<accession>A0A3P8DNT3</accession>
<dbReference type="GO" id="GO:0000793">
    <property type="term" value="C:condensed chromosome"/>
    <property type="evidence" value="ECO:0007669"/>
    <property type="project" value="TreeGrafter"/>
</dbReference>
<evidence type="ECO:0000256" key="4">
    <source>
        <dbReference type="ARBA" id="ARBA00023242"/>
    </source>
</evidence>
<keyword evidence="2" id="KW-1017">Isopeptide bond</keyword>
<accession>A0A183GIY9</accession>
<evidence type="ECO:0000256" key="6">
    <source>
        <dbReference type="SAM" id="MobiDB-lite"/>
    </source>
</evidence>
<dbReference type="Proteomes" id="UP000050761">
    <property type="component" value="Unassembled WGS sequence"/>
</dbReference>
<dbReference type="WBParaSite" id="HPBE_0002262101-mRNA-1">
    <property type="protein sequence ID" value="HPBE_0002262101-mRNA-1"/>
    <property type="gene ID" value="HPBE_0002262101"/>
</dbReference>
<keyword evidence="4" id="KW-0539">Nucleus</keyword>
<feature type="region of interest" description="Disordered" evidence="6">
    <location>
        <begin position="1"/>
        <end position="54"/>
    </location>
</feature>
<name>A0A183GIY9_HELPZ</name>
<evidence type="ECO:0000256" key="2">
    <source>
        <dbReference type="ARBA" id="ARBA00022499"/>
    </source>
</evidence>
<protein>
    <submittedName>
        <fullName evidence="9">NOSIC domain-containing protein</fullName>
    </submittedName>
</protein>